<name>A0A7G7MF85_9PSEU</name>
<evidence type="ECO:0000313" key="2">
    <source>
        <dbReference type="Proteomes" id="UP000515728"/>
    </source>
</evidence>
<dbReference type="RefSeq" id="WP_185718201.1">
    <property type="nucleotide sequence ID" value="NZ_BAAAWI010000001.1"/>
</dbReference>
<keyword evidence="2" id="KW-1185">Reference proteome</keyword>
<proteinExistence type="predicted"/>
<dbReference type="EMBL" id="CP060131">
    <property type="protein sequence ID" value="QNG51446.1"/>
    <property type="molecule type" value="Genomic_DNA"/>
</dbReference>
<protein>
    <submittedName>
        <fullName evidence="1">Uncharacterized protein</fullName>
    </submittedName>
</protein>
<accession>A0A7G7MF85</accession>
<evidence type="ECO:0000313" key="1">
    <source>
        <dbReference type="EMBL" id="QNG51446.1"/>
    </source>
</evidence>
<sequence>MTARDGMIAAAPRQDMIDRAQNDAEIRRGAEPAPAGMLAAIPVAVPVWGAGGPTAGRGAIVIDRPVPATPGPR</sequence>
<dbReference type="KEGG" id="ppel:H6H00_25470"/>
<dbReference type="Proteomes" id="UP000515728">
    <property type="component" value="Chromosome"/>
</dbReference>
<organism evidence="1 2">
    <name type="scientific">Pseudonocardia petroleophila</name>
    <dbReference type="NCBI Taxonomy" id="37331"/>
    <lineage>
        <taxon>Bacteria</taxon>
        <taxon>Bacillati</taxon>
        <taxon>Actinomycetota</taxon>
        <taxon>Actinomycetes</taxon>
        <taxon>Pseudonocardiales</taxon>
        <taxon>Pseudonocardiaceae</taxon>
        <taxon>Pseudonocardia</taxon>
    </lineage>
</organism>
<gene>
    <name evidence="1" type="ORF">H6H00_25470</name>
</gene>
<reference evidence="1 2" key="1">
    <citation type="submission" date="2020-08" db="EMBL/GenBank/DDBJ databases">
        <authorList>
            <person name="Mo P."/>
        </authorList>
    </citation>
    <scope>NUCLEOTIDE SEQUENCE [LARGE SCALE GENOMIC DNA]</scope>
    <source>
        <strain evidence="1 2">CGMCC 4.1532</strain>
    </source>
</reference>
<dbReference type="AlphaFoldDB" id="A0A7G7MF85"/>